<evidence type="ECO:0000313" key="3">
    <source>
        <dbReference type="Proteomes" id="UP000053820"/>
    </source>
</evidence>
<protein>
    <submittedName>
        <fullName evidence="2">Uncharacterized protein</fullName>
    </submittedName>
</protein>
<dbReference type="EMBL" id="KN839913">
    <property type="protein sequence ID" value="KIJ58742.1"/>
    <property type="molecule type" value="Genomic_DNA"/>
</dbReference>
<feature type="region of interest" description="Disordered" evidence="1">
    <location>
        <begin position="299"/>
        <end position="346"/>
    </location>
</feature>
<reference evidence="2 3" key="1">
    <citation type="submission" date="2014-04" db="EMBL/GenBank/DDBJ databases">
        <title>Evolutionary Origins and Diversification of the Mycorrhizal Mutualists.</title>
        <authorList>
            <consortium name="DOE Joint Genome Institute"/>
            <consortium name="Mycorrhizal Genomics Consortium"/>
            <person name="Kohler A."/>
            <person name="Kuo A."/>
            <person name="Nagy L.G."/>
            <person name="Floudas D."/>
            <person name="Copeland A."/>
            <person name="Barry K.W."/>
            <person name="Cichocki N."/>
            <person name="Veneault-Fourrey C."/>
            <person name="LaButti K."/>
            <person name="Lindquist E.A."/>
            <person name="Lipzen A."/>
            <person name="Lundell T."/>
            <person name="Morin E."/>
            <person name="Murat C."/>
            <person name="Riley R."/>
            <person name="Ohm R."/>
            <person name="Sun H."/>
            <person name="Tunlid A."/>
            <person name="Henrissat B."/>
            <person name="Grigoriev I.V."/>
            <person name="Hibbett D.S."/>
            <person name="Martin F."/>
        </authorList>
    </citation>
    <scope>NUCLEOTIDE SEQUENCE [LARGE SCALE GENOMIC DNA]</scope>
    <source>
        <strain evidence="2 3">MD-312</strain>
    </source>
</reference>
<feature type="compositionally biased region" description="Low complexity" evidence="1">
    <location>
        <begin position="299"/>
        <end position="315"/>
    </location>
</feature>
<feature type="compositionally biased region" description="Basic and acidic residues" evidence="1">
    <location>
        <begin position="323"/>
        <end position="335"/>
    </location>
</feature>
<dbReference type="Proteomes" id="UP000053820">
    <property type="component" value="Unassembled WGS sequence"/>
</dbReference>
<dbReference type="AlphaFoldDB" id="A0A0C9W842"/>
<gene>
    <name evidence="2" type="ORF">HYDPIDRAFT_141388</name>
</gene>
<dbReference type="OrthoDB" id="2639558at2759"/>
<proteinExistence type="predicted"/>
<accession>A0A0C9W842</accession>
<evidence type="ECO:0000313" key="2">
    <source>
        <dbReference type="EMBL" id="KIJ58742.1"/>
    </source>
</evidence>
<feature type="compositionally biased region" description="Polar residues" evidence="1">
    <location>
        <begin position="336"/>
        <end position="345"/>
    </location>
</feature>
<dbReference type="HOGENOM" id="CLU_035526_1_0_1"/>
<keyword evidence="3" id="KW-1185">Reference proteome</keyword>
<name>A0A0C9W842_9AGAM</name>
<organism evidence="2 3">
    <name type="scientific">Hydnomerulius pinastri MD-312</name>
    <dbReference type="NCBI Taxonomy" id="994086"/>
    <lineage>
        <taxon>Eukaryota</taxon>
        <taxon>Fungi</taxon>
        <taxon>Dikarya</taxon>
        <taxon>Basidiomycota</taxon>
        <taxon>Agaricomycotina</taxon>
        <taxon>Agaricomycetes</taxon>
        <taxon>Agaricomycetidae</taxon>
        <taxon>Boletales</taxon>
        <taxon>Boletales incertae sedis</taxon>
        <taxon>Leucogyrophana</taxon>
    </lineage>
</organism>
<evidence type="ECO:0000256" key="1">
    <source>
        <dbReference type="SAM" id="MobiDB-lite"/>
    </source>
</evidence>
<sequence>MQLVFEELQRMNLRVSGLEEVNQTLLPSQQQLTERVGGTEEAVIRIEALLAVSHENTTNKTGSSKNISNQHPHLKNVVHPMLFNLCGIDKATAGDQAELIEMLCSQGELPGTEAFMVAINGKVNGLFINEIVNRIYENETSLRNTPGSKPELDDADYKKSVIMSMAKSYFRNIADQVGKQSNQRKQERHLKKQIATRRRARRAAVAGRRRDAVAQFEADYQVQGVAAMVDTDFISDVLSYKESDLSDASRDRRKEQNLGKGAKMTVRLEWRSLDYVVFLRVLDSIQKRGNVSVAVPAAGSADATTATTTAVTGPPSKRRKVGKKDVHKNNFDTHPSKMSTRTPDSQKAIPTIPFRGMMNTAWLSANPSTTVLDGMTWLEDFHKRAKEGDLTPEDREYLEELATWIAEHADDEGGSAEAEVSGV</sequence>